<dbReference type="AlphaFoldDB" id="M2LUD5"/>
<dbReference type="OMA" id="YVLESVN"/>
<dbReference type="Proteomes" id="UP000011761">
    <property type="component" value="Unassembled WGS sequence"/>
</dbReference>
<comment type="similarity">
    <text evidence="1">Belongs to the PIGL family.</text>
</comment>
<dbReference type="Gene3D" id="3.40.50.10320">
    <property type="entry name" value="LmbE-like"/>
    <property type="match status" value="1"/>
</dbReference>
<reference evidence="4 5" key="1">
    <citation type="journal article" date="2012" name="PLoS Pathog.">
        <title>Diverse lifestyles and strategies of plant pathogenesis encoded in the genomes of eighteen Dothideomycetes fungi.</title>
        <authorList>
            <person name="Ohm R.A."/>
            <person name="Feau N."/>
            <person name="Henrissat B."/>
            <person name="Schoch C.L."/>
            <person name="Horwitz B.A."/>
            <person name="Barry K.W."/>
            <person name="Condon B.J."/>
            <person name="Copeland A.C."/>
            <person name="Dhillon B."/>
            <person name="Glaser F."/>
            <person name="Hesse C.N."/>
            <person name="Kosti I."/>
            <person name="LaButti K."/>
            <person name="Lindquist E.A."/>
            <person name="Lucas S."/>
            <person name="Salamov A.A."/>
            <person name="Bradshaw R.E."/>
            <person name="Ciuffetti L."/>
            <person name="Hamelin R.C."/>
            <person name="Kema G.H.J."/>
            <person name="Lawrence C."/>
            <person name="Scott J.A."/>
            <person name="Spatafora J.W."/>
            <person name="Turgeon B.G."/>
            <person name="de Wit P.J.G.M."/>
            <person name="Zhong S."/>
            <person name="Goodwin S.B."/>
            <person name="Grigoriev I.V."/>
        </authorList>
    </citation>
    <scope>NUCLEOTIDE SEQUENCE [LARGE SCALE GENOMIC DNA]</scope>
    <source>
        <strain evidence="4 5">UAMH 10762</strain>
    </source>
</reference>
<protein>
    <recommendedName>
        <fullName evidence="2">N-acetylglucosaminylphosphatidylinositol deacetylase</fullName>
        <ecNumber evidence="2">3.5.1.89</ecNumber>
    </recommendedName>
</protein>
<dbReference type="GO" id="GO:0000225">
    <property type="term" value="F:N-acetylglucosaminylphosphatidylinositol deacetylase activity"/>
    <property type="evidence" value="ECO:0007669"/>
    <property type="project" value="UniProtKB-EC"/>
</dbReference>
<gene>
    <name evidence="4" type="ORF">BAUCODRAFT_415244</name>
</gene>
<evidence type="ECO:0000256" key="1">
    <source>
        <dbReference type="ARBA" id="ARBA00006066"/>
    </source>
</evidence>
<dbReference type="PANTHER" id="PTHR12993:SF11">
    <property type="entry name" value="N-ACETYLGLUCOSAMINYL-PHOSPHATIDYLINOSITOL DE-N-ACETYLASE"/>
    <property type="match status" value="1"/>
</dbReference>
<proteinExistence type="inferred from homology"/>
<dbReference type="HOGENOM" id="CLU_034979_0_0_1"/>
<dbReference type="GO" id="GO:0016020">
    <property type="term" value="C:membrane"/>
    <property type="evidence" value="ECO:0007669"/>
    <property type="project" value="GOC"/>
</dbReference>
<keyword evidence="3" id="KW-0472">Membrane</keyword>
<dbReference type="EC" id="3.5.1.89" evidence="2"/>
<dbReference type="RefSeq" id="XP_007674932.1">
    <property type="nucleotide sequence ID" value="XM_007676742.1"/>
</dbReference>
<accession>M2LUD5</accession>
<dbReference type="Pfam" id="PF02585">
    <property type="entry name" value="PIG-L"/>
    <property type="match status" value="1"/>
</dbReference>
<keyword evidence="3" id="KW-1133">Transmembrane helix</keyword>
<dbReference type="GO" id="GO:0006506">
    <property type="term" value="P:GPI anchor biosynthetic process"/>
    <property type="evidence" value="ECO:0007669"/>
    <property type="project" value="UniProtKB-UniPathway"/>
</dbReference>
<dbReference type="EMBL" id="KB445553">
    <property type="protein sequence ID" value="EMC98182.1"/>
    <property type="molecule type" value="Genomic_DNA"/>
</dbReference>
<dbReference type="GeneID" id="19114116"/>
<dbReference type="InterPro" id="IPR024078">
    <property type="entry name" value="LmbE-like_dom_sf"/>
</dbReference>
<dbReference type="KEGG" id="bcom:BAUCODRAFT_415244"/>
<dbReference type="UniPathway" id="UPA00196"/>
<dbReference type="GO" id="GO:0005783">
    <property type="term" value="C:endoplasmic reticulum"/>
    <property type="evidence" value="ECO:0007669"/>
    <property type="project" value="TreeGrafter"/>
</dbReference>
<organism evidence="4 5">
    <name type="scientific">Baudoinia panamericana (strain UAMH 10762)</name>
    <name type="common">Angels' share fungus</name>
    <name type="synonym">Baudoinia compniacensis (strain UAMH 10762)</name>
    <dbReference type="NCBI Taxonomy" id="717646"/>
    <lineage>
        <taxon>Eukaryota</taxon>
        <taxon>Fungi</taxon>
        <taxon>Dikarya</taxon>
        <taxon>Ascomycota</taxon>
        <taxon>Pezizomycotina</taxon>
        <taxon>Dothideomycetes</taxon>
        <taxon>Dothideomycetidae</taxon>
        <taxon>Mycosphaerellales</taxon>
        <taxon>Teratosphaeriaceae</taxon>
        <taxon>Baudoinia</taxon>
    </lineage>
</organism>
<sequence>MLYITWWTALQIPVLLLVLYLFSYTTSRSSPTLAGKRICLLIAHPDDEAMFFGPTLLLLNKPELANQVFILCLSAGNAEGLGQVRKQELVKSALLLGVKSSEHVVIIDDTKLPDSMSANWDVKLISSILTRYFAPKAATTPVTTAPPALIDVLITFDKDGVSGHPNHRSLYHGASLFLQSLMQRHSGWESPVKLYTLSSVNILRKYSSVLDSALTVTSMLWQSKDRGSNPTPLLIISGPVDIWKAQKAMTTAHKSQMRWFRYGWIWLSRYMLVNDLKRQKVV</sequence>
<evidence type="ECO:0000313" key="4">
    <source>
        <dbReference type="EMBL" id="EMC98182.1"/>
    </source>
</evidence>
<dbReference type="SUPFAM" id="SSF102588">
    <property type="entry name" value="LmbE-like"/>
    <property type="match status" value="1"/>
</dbReference>
<dbReference type="eggNOG" id="KOG3332">
    <property type="taxonomic scope" value="Eukaryota"/>
</dbReference>
<keyword evidence="5" id="KW-1185">Reference proteome</keyword>
<name>M2LUD5_BAUPA</name>
<feature type="transmembrane region" description="Helical" evidence="3">
    <location>
        <begin position="6"/>
        <end position="27"/>
    </location>
</feature>
<evidence type="ECO:0000313" key="5">
    <source>
        <dbReference type="Proteomes" id="UP000011761"/>
    </source>
</evidence>
<dbReference type="STRING" id="717646.M2LUD5"/>
<dbReference type="InterPro" id="IPR003737">
    <property type="entry name" value="GlcNAc_PI_deacetylase-related"/>
</dbReference>
<evidence type="ECO:0000256" key="2">
    <source>
        <dbReference type="ARBA" id="ARBA00012176"/>
    </source>
</evidence>
<keyword evidence="3" id="KW-0812">Transmembrane</keyword>
<dbReference type="OrthoDB" id="440160at2759"/>
<evidence type="ECO:0000256" key="3">
    <source>
        <dbReference type="SAM" id="Phobius"/>
    </source>
</evidence>
<dbReference type="PANTHER" id="PTHR12993">
    <property type="entry name" value="N-ACETYLGLUCOSAMINYL-PHOSPHATIDYLINOSITOL DE-N-ACETYLASE-RELATED"/>
    <property type="match status" value="1"/>
</dbReference>